<evidence type="ECO:0000256" key="2">
    <source>
        <dbReference type="NCBIfam" id="TIGR00210"/>
    </source>
</evidence>
<evidence type="ECO:0000313" key="4">
    <source>
        <dbReference type="Proteomes" id="UP000541810"/>
    </source>
</evidence>
<feature type="transmembrane region" description="Helical" evidence="1">
    <location>
        <begin position="288"/>
        <end position="307"/>
    </location>
</feature>
<keyword evidence="1" id="KW-0813">Transport</keyword>
<feature type="transmembrane region" description="Helical" evidence="1">
    <location>
        <begin position="126"/>
        <end position="145"/>
    </location>
</feature>
<name>A0A7X0H398_9BACT</name>
<keyword evidence="1" id="KW-0406">Ion transport</keyword>
<dbReference type="RefSeq" id="WP_184675673.1">
    <property type="nucleotide sequence ID" value="NZ_JACHGY010000001.1"/>
</dbReference>
<reference evidence="3 4" key="1">
    <citation type="submission" date="2020-08" db="EMBL/GenBank/DDBJ databases">
        <title>Genomic Encyclopedia of Type Strains, Phase IV (KMG-IV): sequencing the most valuable type-strain genomes for metagenomic binning, comparative biology and taxonomic classification.</title>
        <authorList>
            <person name="Goeker M."/>
        </authorList>
    </citation>
    <scope>NUCLEOTIDE SEQUENCE [LARGE SCALE GENOMIC DNA]</scope>
    <source>
        <strain evidence="3 4">DSM 103725</strain>
    </source>
</reference>
<comment type="caution">
    <text evidence="3">The sequence shown here is derived from an EMBL/GenBank/DDBJ whole genome shotgun (WGS) entry which is preliminary data.</text>
</comment>
<keyword evidence="1" id="KW-0769">Symport</keyword>
<dbReference type="EMBL" id="JACHGY010000001">
    <property type="protein sequence ID" value="MBB6428487.1"/>
    <property type="molecule type" value="Genomic_DNA"/>
</dbReference>
<feature type="transmembrane region" description="Helical" evidence="1">
    <location>
        <begin position="37"/>
        <end position="58"/>
    </location>
</feature>
<dbReference type="NCBIfam" id="TIGR00210">
    <property type="entry name" value="gltS"/>
    <property type="match status" value="1"/>
</dbReference>
<dbReference type="GO" id="GO:0005886">
    <property type="term" value="C:plasma membrane"/>
    <property type="evidence" value="ECO:0007669"/>
    <property type="project" value="UniProtKB-SubCell"/>
</dbReference>
<feature type="transmembrane region" description="Helical" evidence="1">
    <location>
        <begin position="98"/>
        <end position="120"/>
    </location>
</feature>
<dbReference type="AlphaFoldDB" id="A0A7X0H398"/>
<dbReference type="PANTHER" id="PTHR36178">
    <property type="entry name" value="SLR0625 PROTEIN"/>
    <property type="match status" value="1"/>
</dbReference>
<dbReference type="HAMAP" id="MF_02062">
    <property type="entry name" value="GltS"/>
    <property type="match status" value="1"/>
</dbReference>
<dbReference type="GO" id="GO:0015501">
    <property type="term" value="F:glutamate:sodium symporter activity"/>
    <property type="evidence" value="ECO:0007669"/>
    <property type="project" value="UniProtKB-UniRule"/>
</dbReference>
<feature type="transmembrane region" description="Helical" evidence="1">
    <location>
        <begin position="257"/>
        <end position="276"/>
    </location>
</feature>
<comment type="subcellular location">
    <subcellularLocation>
        <location evidence="1">Cell membrane</location>
        <topology evidence="1">Multi-pass membrane protein</topology>
    </subcellularLocation>
</comment>
<keyword evidence="1" id="KW-0812">Transmembrane</keyword>
<keyword evidence="1" id="KW-0915">Sodium</keyword>
<protein>
    <recommendedName>
        <fullName evidence="1 2">Sodium/glutamate symporter</fullName>
    </recommendedName>
</protein>
<dbReference type="GO" id="GO:0015813">
    <property type="term" value="P:L-glutamate transmembrane transport"/>
    <property type="evidence" value="ECO:0007669"/>
    <property type="project" value="UniProtKB-UniRule"/>
</dbReference>
<dbReference type="PANTHER" id="PTHR36178:SF1">
    <property type="entry name" value="SODIUM_GLUTAMATE SYMPORTER"/>
    <property type="match status" value="1"/>
</dbReference>
<keyword evidence="1" id="KW-0472">Membrane</keyword>
<keyword evidence="1" id="KW-0029">Amino-acid transport</keyword>
<feature type="transmembrane region" description="Helical" evidence="1">
    <location>
        <begin position="157"/>
        <end position="181"/>
    </location>
</feature>
<comment type="similarity">
    <text evidence="1">Belongs to the glutamate:Na(+) symporter (ESS) (TC 2.A.27) family.</text>
</comment>
<keyword evidence="1" id="KW-1133">Transmembrane helix</keyword>
<dbReference type="InterPro" id="IPR004445">
    <property type="entry name" value="GltS"/>
</dbReference>
<evidence type="ECO:0000256" key="1">
    <source>
        <dbReference type="HAMAP-Rule" id="MF_02062"/>
    </source>
</evidence>
<feature type="transmembrane region" description="Helical" evidence="1">
    <location>
        <begin position="348"/>
        <end position="370"/>
    </location>
</feature>
<comment type="function">
    <text evidence="1">Catalyzes the sodium-dependent transport of glutamate.</text>
</comment>
<dbReference type="Pfam" id="PF03616">
    <property type="entry name" value="Glt_symporter"/>
    <property type="match status" value="1"/>
</dbReference>
<keyword evidence="1" id="KW-1003">Cell membrane</keyword>
<organism evidence="3 4">
    <name type="scientific">Algisphaera agarilytica</name>
    <dbReference type="NCBI Taxonomy" id="1385975"/>
    <lineage>
        <taxon>Bacteria</taxon>
        <taxon>Pseudomonadati</taxon>
        <taxon>Planctomycetota</taxon>
        <taxon>Phycisphaerae</taxon>
        <taxon>Phycisphaerales</taxon>
        <taxon>Phycisphaeraceae</taxon>
        <taxon>Algisphaera</taxon>
    </lineage>
</organism>
<feature type="transmembrane region" description="Helical" evidence="1">
    <location>
        <begin position="382"/>
        <end position="403"/>
    </location>
</feature>
<sequence length="409" mass="42958">MKTLEINSFLAVTLGLLVYFLGGFLTRHVAFLRNYNIPEPVSGGLAAAVATGVLYALGTEVVFDLEARDMLLVIFFTTIGLNARFADLKAGGKMLGVLLVLTVGFMVLQNTVALLGVMAFDQPRPVGVLLGTASLIGGHGTAIAWGPTIGEQTGFEAAAEIGIAAATLGLVCASVVGGPIAKFLINRNQLEAGQADGPVVGLPYDSDDDKTEAQAKTRRPPLDHVDLMRAMLAVNVAIILGYLAHQVILDLGLKLPLFVPCLLVGIVLSNTVPPIFPKLPWPARTPALAVISDYSLMVFLSMSLMSMKLWTLAGLGGPLVGVLALQVAAAVLFILFVVFPLMGRDYNAAVLGAGFAGFTLGATPTAIANMSAVTKRYGPAPLAFIMLPLVSAFFVDLANAFLIKFFTSL</sequence>
<feature type="transmembrane region" description="Helical" evidence="1">
    <location>
        <begin position="227"/>
        <end position="245"/>
    </location>
</feature>
<accession>A0A7X0H398</accession>
<dbReference type="Proteomes" id="UP000541810">
    <property type="component" value="Unassembled WGS sequence"/>
</dbReference>
<feature type="transmembrane region" description="Helical" evidence="1">
    <location>
        <begin position="70"/>
        <end position="86"/>
    </location>
</feature>
<keyword evidence="4" id="KW-1185">Reference proteome</keyword>
<gene>
    <name evidence="3" type="ORF">HNQ40_000293</name>
</gene>
<evidence type="ECO:0000313" key="3">
    <source>
        <dbReference type="EMBL" id="MBB6428487.1"/>
    </source>
</evidence>
<proteinExistence type="inferred from homology"/>
<keyword evidence="1" id="KW-0739">Sodium transport</keyword>
<feature type="transmembrane region" description="Helical" evidence="1">
    <location>
        <begin position="6"/>
        <end position="25"/>
    </location>
</feature>
<feature type="transmembrane region" description="Helical" evidence="1">
    <location>
        <begin position="319"/>
        <end position="342"/>
    </location>
</feature>